<dbReference type="Proteomes" id="UP000019277">
    <property type="component" value="Unassembled WGS sequence"/>
</dbReference>
<comment type="caution">
    <text evidence="2">The sequence shown here is derived from an EMBL/GenBank/DDBJ whole genome shotgun (WGS) entry which is preliminary data.</text>
</comment>
<gene>
    <name evidence="2" type="ORF">UO65_5701</name>
</gene>
<dbReference type="AlphaFoldDB" id="W7IYA4"/>
<feature type="domain" description="PRC-barrel" evidence="1">
    <location>
        <begin position="2"/>
        <end position="67"/>
    </location>
</feature>
<dbReference type="eggNOG" id="COG3861">
    <property type="taxonomic scope" value="Bacteria"/>
</dbReference>
<organism evidence="2 3">
    <name type="scientific">Actinokineospora spheciospongiae</name>
    <dbReference type="NCBI Taxonomy" id="909613"/>
    <lineage>
        <taxon>Bacteria</taxon>
        <taxon>Bacillati</taxon>
        <taxon>Actinomycetota</taxon>
        <taxon>Actinomycetes</taxon>
        <taxon>Pseudonocardiales</taxon>
        <taxon>Pseudonocardiaceae</taxon>
        <taxon>Actinokineospora</taxon>
    </lineage>
</organism>
<protein>
    <recommendedName>
        <fullName evidence="1">PRC-barrel domain-containing protein</fullName>
    </recommendedName>
</protein>
<dbReference type="RefSeq" id="WP_052021889.1">
    <property type="nucleotide sequence ID" value="NZ_AYXG01000222.1"/>
</dbReference>
<proteinExistence type="predicted"/>
<sequence>MELSGLDAYDPAGNRIGRIGGVYLNRGTGEPEWAVVHTGLLGLRENYLPLAGVRPVGDGVQVGVGKGVVRGAPRADGPLTDTAPLCAHYGLPPGAVPVPAPRTPSDVPRRRYVVAPDLTVTAECSTA</sequence>
<accession>W7IYA4</accession>
<dbReference type="InterPro" id="IPR027275">
    <property type="entry name" value="PRC-brl_dom"/>
</dbReference>
<dbReference type="InterPro" id="IPR011033">
    <property type="entry name" value="PRC_barrel-like_sf"/>
</dbReference>
<dbReference type="STRING" id="909613.UO65_5701"/>
<dbReference type="Pfam" id="PF05239">
    <property type="entry name" value="PRC"/>
    <property type="match status" value="1"/>
</dbReference>
<dbReference type="SUPFAM" id="SSF50346">
    <property type="entry name" value="PRC-barrel domain"/>
    <property type="match status" value="1"/>
</dbReference>
<evidence type="ECO:0000259" key="1">
    <source>
        <dbReference type="Pfam" id="PF05239"/>
    </source>
</evidence>
<name>W7IYA4_9PSEU</name>
<dbReference type="OrthoDB" id="3712018at2"/>
<reference evidence="2 3" key="1">
    <citation type="journal article" date="2014" name="Genome Announc.">
        <title>Draft Genome Sequence of the Antitrypanosomally Active Sponge-Associated Bacterium Actinokineospora sp. Strain EG49.</title>
        <authorList>
            <person name="Harjes J."/>
            <person name="Ryu T."/>
            <person name="Abdelmohsen U.R."/>
            <person name="Moitinho-Silva L."/>
            <person name="Horn H."/>
            <person name="Ravasi T."/>
            <person name="Hentschel U."/>
        </authorList>
    </citation>
    <scope>NUCLEOTIDE SEQUENCE [LARGE SCALE GENOMIC DNA]</scope>
    <source>
        <strain evidence="2 3">EG49</strain>
    </source>
</reference>
<evidence type="ECO:0000313" key="2">
    <source>
        <dbReference type="EMBL" id="EWC59034.1"/>
    </source>
</evidence>
<dbReference type="EMBL" id="AYXG01000222">
    <property type="protein sequence ID" value="EWC59034.1"/>
    <property type="molecule type" value="Genomic_DNA"/>
</dbReference>
<keyword evidence="3" id="KW-1185">Reference proteome</keyword>
<evidence type="ECO:0000313" key="3">
    <source>
        <dbReference type="Proteomes" id="UP000019277"/>
    </source>
</evidence>